<dbReference type="EMBL" id="JBHTAH010000001">
    <property type="protein sequence ID" value="MFC7068094.1"/>
    <property type="molecule type" value="Genomic_DNA"/>
</dbReference>
<sequence length="98" mass="11774">MPIDKNWSKANPRHIKQNVPQSKGIYELKSFGKPVYVGSSNDLRRRLLEHLSERNGNVNRYRFKTLGFLSNRKKVERKHYDRHEEKYGKPPAWNERRP</sequence>
<dbReference type="AlphaFoldDB" id="A0ABD5WAV3"/>
<feature type="region of interest" description="Disordered" evidence="1">
    <location>
        <begin position="74"/>
        <end position="98"/>
    </location>
</feature>
<evidence type="ECO:0000313" key="4">
    <source>
        <dbReference type="Proteomes" id="UP001596461"/>
    </source>
</evidence>
<reference evidence="3 4" key="1">
    <citation type="journal article" date="2019" name="Int. J. Syst. Evol. Microbiol.">
        <title>The Global Catalogue of Microorganisms (GCM) 10K type strain sequencing project: providing services to taxonomists for standard genome sequencing and annotation.</title>
        <authorList>
            <consortium name="The Broad Institute Genomics Platform"/>
            <consortium name="The Broad Institute Genome Sequencing Center for Infectious Disease"/>
            <person name="Wu L."/>
            <person name="Ma J."/>
        </authorList>
    </citation>
    <scope>NUCLEOTIDE SEQUENCE [LARGE SCALE GENOMIC DNA]</scope>
    <source>
        <strain evidence="3 4">DT31</strain>
    </source>
</reference>
<keyword evidence="4" id="KW-1185">Reference proteome</keyword>
<evidence type="ECO:0000259" key="2">
    <source>
        <dbReference type="PROSITE" id="PS50164"/>
    </source>
</evidence>
<dbReference type="SUPFAM" id="SSF82771">
    <property type="entry name" value="GIY-YIG endonuclease"/>
    <property type="match status" value="1"/>
</dbReference>
<comment type="caution">
    <text evidence="3">The sequence shown here is derived from an EMBL/GenBank/DDBJ whole genome shotgun (WGS) entry which is preliminary data.</text>
</comment>
<name>A0ABD5WAV3_9EURY</name>
<dbReference type="RefSeq" id="WP_284031771.1">
    <property type="nucleotide sequence ID" value="NZ_CP126154.1"/>
</dbReference>
<evidence type="ECO:0000313" key="3">
    <source>
        <dbReference type="EMBL" id="MFC7068094.1"/>
    </source>
</evidence>
<dbReference type="Gene3D" id="3.40.1440.10">
    <property type="entry name" value="GIY-YIG endonuclease"/>
    <property type="match status" value="1"/>
</dbReference>
<dbReference type="Pfam" id="PF24348">
    <property type="entry name" value="DUF7508"/>
    <property type="match status" value="1"/>
</dbReference>
<dbReference type="PROSITE" id="PS50164">
    <property type="entry name" value="GIY_YIG"/>
    <property type="match status" value="1"/>
</dbReference>
<gene>
    <name evidence="3" type="ORF">ACFQL9_00435</name>
</gene>
<dbReference type="InterPro" id="IPR055930">
    <property type="entry name" value="DUF7508"/>
</dbReference>
<feature type="domain" description="GIY-YIG" evidence="2">
    <location>
        <begin position="21"/>
        <end position="98"/>
    </location>
</feature>
<organism evidence="3 4">
    <name type="scientific">Halobaculum lipolyticum</name>
    <dbReference type="NCBI Taxonomy" id="3032001"/>
    <lineage>
        <taxon>Archaea</taxon>
        <taxon>Methanobacteriati</taxon>
        <taxon>Methanobacteriota</taxon>
        <taxon>Stenosarchaea group</taxon>
        <taxon>Halobacteria</taxon>
        <taxon>Halobacteriales</taxon>
        <taxon>Haloferacaceae</taxon>
        <taxon>Halobaculum</taxon>
    </lineage>
</organism>
<proteinExistence type="predicted"/>
<dbReference type="InterPro" id="IPR000305">
    <property type="entry name" value="GIY-YIG_endonuc"/>
</dbReference>
<evidence type="ECO:0000256" key="1">
    <source>
        <dbReference type="SAM" id="MobiDB-lite"/>
    </source>
</evidence>
<accession>A0ABD5WAV3</accession>
<dbReference type="InterPro" id="IPR035901">
    <property type="entry name" value="GIY-YIG_endonuc_sf"/>
</dbReference>
<protein>
    <submittedName>
        <fullName evidence="3">GIY-YIG nuclease family protein</fullName>
    </submittedName>
</protein>
<dbReference type="Proteomes" id="UP001596461">
    <property type="component" value="Unassembled WGS sequence"/>
</dbReference>
<feature type="compositionally biased region" description="Basic and acidic residues" evidence="1">
    <location>
        <begin position="78"/>
        <end position="98"/>
    </location>
</feature>
<dbReference type="GeneID" id="81126729"/>